<evidence type="ECO:0000313" key="4">
    <source>
        <dbReference type="Proteomes" id="UP000887013"/>
    </source>
</evidence>
<dbReference type="AlphaFoldDB" id="A0A8X6PXB8"/>
<dbReference type="InterPro" id="IPR041577">
    <property type="entry name" value="RT_RNaseH_2"/>
</dbReference>
<dbReference type="PANTHER" id="PTHR33064">
    <property type="entry name" value="POL PROTEIN"/>
    <property type="match status" value="1"/>
</dbReference>
<reference evidence="3" key="1">
    <citation type="submission" date="2020-08" db="EMBL/GenBank/DDBJ databases">
        <title>Multicomponent nature underlies the extraordinary mechanical properties of spider dragline silk.</title>
        <authorList>
            <person name="Kono N."/>
            <person name="Nakamura H."/>
            <person name="Mori M."/>
            <person name="Yoshida Y."/>
            <person name="Ohtoshi R."/>
            <person name="Malay A.D."/>
            <person name="Moran D.A.P."/>
            <person name="Tomita M."/>
            <person name="Numata K."/>
            <person name="Arakawa K."/>
        </authorList>
    </citation>
    <scope>NUCLEOTIDE SEQUENCE</scope>
</reference>
<dbReference type="GO" id="GO:0003964">
    <property type="term" value="F:RNA-directed DNA polymerase activity"/>
    <property type="evidence" value="ECO:0007669"/>
    <property type="project" value="UniProtKB-EC"/>
</dbReference>
<dbReference type="OrthoDB" id="6434966at2759"/>
<evidence type="ECO:0000259" key="2">
    <source>
        <dbReference type="Pfam" id="PF17919"/>
    </source>
</evidence>
<dbReference type="InterPro" id="IPR051320">
    <property type="entry name" value="Viral_Replic_Matur_Polypro"/>
</dbReference>
<dbReference type="Proteomes" id="UP000887013">
    <property type="component" value="Unassembled WGS sequence"/>
</dbReference>
<dbReference type="InterPro" id="IPR043128">
    <property type="entry name" value="Rev_trsase/Diguanyl_cyclase"/>
</dbReference>
<organism evidence="3 4">
    <name type="scientific">Nephila pilipes</name>
    <name type="common">Giant wood spider</name>
    <name type="synonym">Nephila maculata</name>
    <dbReference type="NCBI Taxonomy" id="299642"/>
    <lineage>
        <taxon>Eukaryota</taxon>
        <taxon>Metazoa</taxon>
        <taxon>Ecdysozoa</taxon>
        <taxon>Arthropoda</taxon>
        <taxon>Chelicerata</taxon>
        <taxon>Arachnida</taxon>
        <taxon>Araneae</taxon>
        <taxon>Araneomorphae</taxon>
        <taxon>Entelegynae</taxon>
        <taxon>Araneoidea</taxon>
        <taxon>Nephilidae</taxon>
        <taxon>Nephila</taxon>
    </lineage>
</organism>
<evidence type="ECO:0000256" key="1">
    <source>
        <dbReference type="ARBA" id="ARBA00012493"/>
    </source>
</evidence>
<dbReference type="SUPFAM" id="SSF56672">
    <property type="entry name" value="DNA/RNA polymerases"/>
    <property type="match status" value="1"/>
</dbReference>
<sequence length="125" mass="13829">MPPGSGTEGISPIPEKVVVITNFPIPETVKELRRFLAIWNFYRRFIPHAARTQATLNVYLKGAKRNDRTPILWSEDSSAAFEKCKKDLTESTVLYHPAADALLALLVDASDTVVGTALHQQIPKG</sequence>
<gene>
    <name evidence="3" type="primary">pol_2772</name>
    <name evidence="3" type="ORF">NPIL_15801</name>
</gene>
<dbReference type="InterPro" id="IPR043502">
    <property type="entry name" value="DNA/RNA_pol_sf"/>
</dbReference>
<accession>A0A8X6PXB8</accession>
<dbReference type="EMBL" id="BMAW01074179">
    <property type="protein sequence ID" value="GFT91055.1"/>
    <property type="molecule type" value="Genomic_DNA"/>
</dbReference>
<keyword evidence="4" id="KW-1185">Reference proteome</keyword>
<protein>
    <recommendedName>
        <fullName evidence="1">RNA-directed DNA polymerase</fullName>
        <ecNumber evidence="1">2.7.7.49</ecNumber>
    </recommendedName>
</protein>
<dbReference type="Pfam" id="PF17919">
    <property type="entry name" value="RT_RNaseH_2"/>
    <property type="match status" value="1"/>
</dbReference>
<proteinExistence type="predicted"/>
<evidence type="ECO:0000313" key="3">
    <source>
        <dbReference type="EMBL" id="GFT91055.1"/>
    </source>
</evidence>
<comment type="caution">
    <text evidence="3">The sequence shown here is derived from an EMBL/GenBank/DDBJ whole genome shotgun (WGS) entry which is preliminary data.</text>
</comment>
<name>A0A8X6PXB8_NEPPI</name>
<dbReference type="PANTHER" id="PTHR33064:SF37">
    <property type="entry name" value="RIBONUCLEASE H"/>
    <property type="match status" value="1"/>
</dbReference>
<feature type="domain" description="Reverse transcriptase/retrotransposon-derived protein RNase H-like" evidence="2">
    <location>
        <begin position="73"/>
        <end position="123"/>
    </location>
</feature>
<dbReference type="FunFam" id="3.30.70.270:FF:000020">
    <property type="entry name" value="Transposon Tf2-6 polyprotein-like Protein"/>
    <property type="match status" value="1"/>
</dbReference>
<dbReference type="Gene3D" id="3.30.70.270">
    <property type="match status" value="1"/>
</dbReference>
<dbReference type="EC" id="2.7.7.49" evidence="1"/>